<sequence>MAKKRPQSKAGKQQLKDGEIPVVGAREPCPCGSGRRYKACHGRAA</sequence>
<dbReference type="GO" id="GO:0016853">
    <property type="term" value="F:isomerase activity"/>
    <property type="evidence" value="ECO:0007669"/>
    <property type="project" value="UniProtKB-KW"/>
</dbReference>
<organism evidence="1">
    <name type="scientific">Streptomyces sp. SID7499</name>
    <dbReference type="NCBI Taxonomy" id="2706086"/>
    <lineage>
        <taxon>Bacteria</taxon>
        <taxon>Bacillati</taxon>
        <taxon>Actinomycetota</taxon>
        <taxon>Actinomycetes</taxon>
        <taxon>Kitasatosporales</taxon>
        <taxon>Streptomycetaceae</taxon>
        <taxon>Streptomyces</taxon>
    </lineage>
</organism>
<accession>A0A6G3XGY2</accession>
<dbReference type="InterPro" id="IPR004027">
    <property type="entry name" value="SEC_C_motif"/>
</dbReference>
<gene>
    <name evidence="1" type="ORF">G3M58_62655</name>
</gene>
<proteinExistence type="predicted"/>
<reference evidence="1" key="1">
    <citation type="submission" date="2020-01" db="EMBL/GenBank/DDBJ databases">
        <title>Insect and environment-associated Actinomycetes.</title>
        <authorList>
            <person name="Currrie C."/>
            <person name="Chevrette M."/>
            <person name="Carlson C."/>
            <person name="Stubbendieck R."/>
            <person name="Wendt-Pienkowski E."/>
        </authorList>
    </citation>
    <scope>NUCLEOTIDE SEQUENCE</scope>
    <source>
        <strain evidence="1">SID7499</strain>
    </source>
</reference>
<dbReference type="Gene3D" id="3.10.450.50">
    <property type="match status" value="1"/>
</dbReference>
<evidence type="ECO:0000313" key="1">
    <source>
        <dbReference type="EMBL" id="NEE17059.1"/>
    </source>
</evidence>
<feature type="non-terminal residue" evidence="1">
    <location>
        <position position="45"/>
    </location>
</feature>
<name>A0A6G3XGY2_9ACTN</name>
<dbReference type="SUPFAM" id="SSF103642">
    <property type="entry name" value="Sec-C motif"/>
    <property type="match status" value="1"/>
</dbReference>
<dbReference type="Pfam" id="PF02810">
    <property type="entry name" value="SEC-C"/>
    <property type="match status" value="1"/>
</dbReference>
<dbReference type="AlphaFoldDB" id="A0A6G3XGY2"/>
<dbReference type="EMBL" id="JAAGMN010006526">
    <property type="protein sequence ID" value="NEE17059.1"/>
    <property type="molecule type" value="Genomic_DNA"/>
</dbReference>
<keyword evidence="1" id="KW-0413">Isomerase</keyword>
<comment type="caution">
    <text evidence="1">The sequence shown here is derived from an EMBL/GenBank/DDBJ whole genome shotgun (WGS) entry which is preliminary data.</text>
</comment>
<protein>
    <submittedName>
        <fullName evidence="1">Topoisomerase II</fullName>
    </submittedName>
</protein>